<protein>
    <submittedName>
        <fullName evidence="3">RSN1_7TM domain-containing protein</fullName>
    </submittedName>
</protein>
<evidence type="ECO:0000313" key="3">
    <source>
        <dbReference type="WBParaSite" id="maker-uti_cns_0002415-snap-gene-0.12-mRNA-1"/>
    </source>
</evidence>
<dbReference type="WBParaSite" id="maker-uti_cns_0002415-snap-gene-0.12-mRNA-1">
    <property type="protein sequence ID" value="maker-uti_cns_0002415-snap-gene-0.12-mRNA-1"/>
    <property type="gene ID" value="maker-uti_cns_0002415-snap-gene-0.12"/>
</dbReference>
<feature type="transmembrane region" description="Helical" evidence="1">
    <location>
        <begin position="85"/>
        <end position="110"/>
    </location>
</feature>
<proteinExistence type="predicted"/>
<dbReference type="AlphaFoldDB" id="A0A1I8GM43"/>
<reference evidence="3" key="1">
    <citation type="submission" date="2016-11" db="UniProtKB">
        <authorList>
            <consortium name="WormBaseParasite"/>
        </authorList>
    </citation>
    <scope>IDENTIFICATION</scope>
</reference>
<feature type="transmembrane region" description="Helical" evidence="1">
    <location>
        <begin position="165"/>
        <end position="184"/>
    </location>
</feature>
<dbReference type="PANTHER" id="PTHR13715">
    <property type="entry name" value="RYANODINE RECEPTOR AND IP3 RECEPTOR"/>
    <property type="match status" value="1"/>
</dbReference>
<feature type="transmembrane region" description="Helical" evidence="1">
    <location>
        <begin position="130"/>
        <end position="153"/>
    </location>
</feature>
<keyword evidence="1" id="KW-0472">Membrane</keyword>
<keyword evidence="2" id="KW-1185">Reference proteome</keyword>
<dbReference type="GO" id="GO:0006816">
    <property type="term" value="P:calcium ion transport"/>
    <property type="evidence" value="ECO:0007669"/>
    <property type="project" value="InterPro"/>
</dbReference>
<evidence type="ECO:0000256" key="1">
    <source>
        <dbReference type="SAM" id="Phobius"/>
    </source>
</evidence>
<name>A0A1I8GM43_9PLAT</name>
<dbReference type="InterPro" id="IPR015925">
    <property type="entry name" value="Ryanodine_IP3_receptor"/>
</dbReference>
<accession>A0A1I8GM43</accession>
<organism evidence="2 3">
    <name type="scientific">Macrostomum lignano</name>
    <dbReference type="NCBI Taxonomy" id="282301"/>
    <lineage>
        <taxon>Eukaryota</taxon>
        <taxon>Metazoa</taxon>
        <taxon>Spiralia</taxon>
        <taxon>Lophotrochozoa</taxon>
        <taxon>Platyhelminthes</taxon>
        <taxon>Rhabditophora</taxon>
        <taxon>Macrostomorpha</taxon>
        <taxon>Macrostomida</taxon>
        <taxon>Macrostomidae</taxon>
        <taxon>Macrostomum</taxon>
    </lineage>
</organism>
<sequence>RLRSVEGGLSQIVRVDAGVCLHAGHSGLHPAAGLFVANHPRPPETAALVRRLRSWRRKELDELDDLQEQQGQDKLSVRLFSIQTLYYLVFLGCAFAGTFYSPYFFAFHLLNIVNNNQMLQGVIQAVTTNGLSLIWVSILGIVIMYLYAVVAFAKFRTGFRPDESLMFCGNLYQCFITVLRFGLIGDLFE</sequence>
<keyword evidence="1" id="KW-0812">Transmembrane</keyword>
<keyword evidence="1" id="KW-1133">Transmembrane helix</keyword>
<evidence type="ECO:0000313" key="2">
    <source>
        <dbReference type="Proteomes" id="UP000095280"/>
    </source>
</evidence>
<dbReference type="PANTHER" id="PTHR13715:SF99">
    <property type="entry name" value="INOSITOL 1,4,5-TRISPHOSPHATE RECEPTOR-LIKE PROTEIN A"/>
    <property type="match status" value="1"/>
</dbReference>
<dbReference type="Proteomes" id="UP000095280">
    <property type="component" value="Unplaced"/>
</dbReference>